<evidence type="ECO:0000256" key="1">
    <source>
        <dbReference type="SAM" id="Phobius"/>
    </source>
</evidence>
<proteinExistence type="predicted"/>
<keyword evidence="1" id="KW-1133">Transmembrane helix</keyword>
<keyword evidence="1" id="KW-0812">Transmembrane</keyword>
<accession>A0ABZ2AK22</accession>
<dbReference type="EMBL" id="CP109495">
    <property type="protein sequence ID" value="WUX57077.1"/>
    <property type="molecule type" value="Genomic_DNA"/>
</dbReference>
<organism evidence="2 3">
    <name type="scientific">Streptomyces niveus</name>
    <name type="common">Streptomyces spheroides</name>
    <dbReference type="NCBI Taxonomy" id="193462"/>
    <lineage>
        <taxon>Bacteria</taxon>
        <taxon>Bacillati</taxon>
        <taxon>Actinomycetota</taxon>
        <taxon>Actinomycetes</taxon>
        <taxon>Kitasatosporales</taxon>
        <taxon>Streptomycetaceae</taxon>
        <taxon>Streptomyces</taxon>
    </lineage>
</organism>
<dbReference type="GeneID" id="91339649"/>
<feature type="transmembrane region" description="Helical" evidence="1">
    <location>
        <begin position="6"/>
        <end position="26"/>
    </location>
</feature>
<sequence length="40" mass="4372">MGVHYVNFALQGVVIYVAVCATTAWLPAGLRQLPAEEQVR</sequence>
<name>A0ABZ2AK22_STRNV</name>
<keyword evidence="1" id="KW-0472">Membrane</keyword>
<protein>
    <submittedName>
        <fullName evidence="2">Uncharacterized protein</fullName>
    </submittedName>
</protein>
<evidence type="ECO:0000313" key="3">
    <source>
        <dbReference type="Proteomes" id="UP001432209"/>
    </source>
</evidence>
<gene>
    <name evidence="2" type="ORF">OG442_39130</name>
</gene>
<dbReference type="RefSeq" id="WP_329082136.1">
    <property type="nucleotide sequence ID" value="NZ_CP109421.1"/>
</dbReference>
<keyword evidence="3" id="KW-1185">Reference proteome</keyword>
<evidence type="ECO:0000313" key="2">
    <source>
        <dbReference type="EMBL" id="WUX57077.1"/>
    </source>
</evidence>
<dbReference type="Proteomes" id="UP001432209">
    <property type="component" value="Chromosome"/>
</dbReference>
<reference evidence="2" key="1">
    <citation type="submission" date="2022-10" db="EMBL/GenBank/DDBJ databases">
        <title>The complete genomes of actinobacterial strains from the NBC collection.</title>
        <authorList>
            <person name="Joergensen T.S."/>
            <person name="Alvarez Arevalo M."/>
            <person name="Sterndorff E.B."/>
            <person name="Faurdal D."/>
            <person name="Vuksanovic O."/>
            <person name="Mourched A.-S."/>
            <person name="Charusanti P."/>
            <person name="Shaw S."/>
            <person name="Blin K."/>
            <person name="Weber T."/>
        </authorList>
    </citation>
    <scope>NUCLEOTIDE SEQUENCE</scope>
    <source>
        <strain evidence="2">NBC_01432</strain>
    </source>
</reference>